<evidence type="ECO:0000256" key="1">
    <source>
        <dbReference type="SAM" id="MobiDB-lite"/>
    </source>
</evidence>
<feature type="compositionally biased region" description="Basic and acidic residues" evidence="1">
    <location>
        <begin position="1"/>
        <end position="11"/>
    </location>
</feature>
<feature type="region of interest" description="Disordered" evidence="1">
    <location>
        <begin position="1"/>
        <end position="38"/>
    </location>
</feature>
<proteinExistence type="predicted"/>
<accession>A0A402C3I0</accession>
<gene>
    <name evidence="2" type="ORF">Rhow_001155</name>
</gene>
<dbReference type="EMBL" id="BHYM01000016">
    <property type="protein sequence ID" value="GCE38133.1"/>
    <property type="molecule type" value="Genomic_DNA"/>
</dbReference>
<sequence>MVQQREIDIRWADSPATNPSTLGGAHQPQPGQAETTKG</sequence>
<protein>
    <submittedName>
        <fullName evidence="2">Uncharacterized protein</fullName>
    </submittedName>
</protein>
<keyword evidence="3" id="KW-1185">Reference proteome</keyword>
<dbReference type="AlphaFoldDB" id="A0A402C3I0"/>
<evidence type="ECO:0000313" key="2">
    <source>
        <dbReference type="EMBL" id="GCE38133.1"/>
    </source>
</evidence>
<comment type="caution">
    <text evidence="2">The sequence shown here is derived from an EMBL/GenBank/DDBJ whole genome shotgun (WGS) entry which is preliminary data.</text>
</comment>
<dbReference type="Proteomes" id="UP000287519">
    <property type="component" value="Unassembled WGS sequence"/>
</dbReference>
<feature type="compositionally biased region" description="Polar residues" evidence="1">
    <location>
        <begin position="29"/>
        <end position="38"/>
    </location>
</feature>
<organism evidence="2 3">
    <name type="scientific">Rhodococcus wratislaviensis</name>
    <name type="common">Tsukamurella wratislaviensis</name>
    <dbReference type="NCBI Taxonomy" id="44752"/>
    <lineage>
        <taxon>Bacteria</taxon>
        <taxon>Bacillati</taxon>
        <taxon>Actinomycetota</taxon>
        <taxon>Actinomycetes</taxon>
        <taxon>Mycobacteriales</taxon>
        <taxon>Nocardiaceae</taxon>
        <taxon>Rhodococcus</taxon>
    </lineage>
</organism>
<reference evidence="2 3" key="1">
    <citation type="submission" date="2018-11" db="EMBL/GenBank/DDBJ databases">
        <title>Microbial catabolism of amino acid.</title>
        <authorList>
            <person name="Hibi M."/>
            <person name="Ogawa J."/>
        </authorList>
    </citation>
    <scope>NUCLEOTIDE SEQUENCE [LARGE SCALE GENOMIC DNA]</scope>
    <source>
        <strain evidence="2 3">C31-06</strain>
    </source>
</reference>
<name>A0A402C3I0_RHOWR</name>
<evidence type="ECO:0000313" key="3">
    <source>
        <dbReference type="Proteomes" id="UP000287519"/>
    </source>
</evidence>